<dbReference type="EMBL" id="MNCJ02000320">
    <property type="protein sequence ID" value="KAF5805366.1"/>
    <property type="molecule type" value="Genomic_DNA"/>
</dbReference>
<feature type="region of interest" description="Disordered" evidence="1">
    <location>
        <begin position="1"/>
        <end position="29"/>
    </location>
</feature>
<evidence type="ECO:0000259" key="2">
    <source>
        <dbReference type="Pfam" id="PF03017"/>
    </source>
</evidence>
<dbReference type="Gramene" id="mRNA:HanXRQr2_Chr05g0208461">
    <property type="protein sequence ID" value="mRNA:HanXRQr2_Chr05g0208461"/>
    <property type="gene ID" value="HanXRQr2_Chr05g0208461"/>
</dbReference>
<dbReference type="InterPro" id="IPR004252">
    <property type="entry name" value="Probable_transposase_24"/>
</dbReference>
<comment type="caution">
    <text evidence="3">The sequence shown here is derived from an EMBL/GenBank/DDBJ whole genome shotgun (WGS) entry which is preliminary data.</text>
</comment>
<evidence type="ECO:0000313" key="3">
    <source>
        <dbReference type="EMBL" id="KAF5805366.1"/>
    </source>
</evidence>
<evidence type="ECO:0000313" key="4">
    <source>
        <dbReference type="Proteomes" id="UP000215914"/>
    </source>
</evidence>
<organism evidence="3 4">
    <name type="scientific">Helianthus annuus</name>
    <name type="common">Common sunflower</name>
    <dbReference type="NCBI Taxonomy" id="4232"/>
    <lineage>
        <taxon>Eukaryota</taxon>
        <taxon>Viridiplantae</taxon>
        <taxon>Streptophyta</taxon>
        <taxon>Embryophyta</taxon>
        <taxon>Tracheophyta</taxon>
        <taxon>Spermatophyta</taxon>
        <taxon>Magnoliopsida</taxon>
        <taxon>eudicotyledons</taxon>
        <taxon>Gunneridae</taxon>
        <taxon>Pentapetalae</taxon>
        <taxon>asterids</taxon>
        <taxon>campanulids</taxon>
        <taxon>Asterales</taxon>
        <taxon>Asteraceae</taxon>
        <taxon>Asteroideae</taxon>
        <taxon>Heliantheae alliance</taxon>
        <taxon>Heliantheae</taxon>
        <taxon>Helianthus</taxon>
    </lineage>
</organism>
<feature type="region of interest" description="Disordered" evidence="1">
    <location>
        <begin position="44"/>
        <end position="69"/>
    </location>
</feature>
<accession>A0A9K3IZ17</accession>
<dbReference type="InterPro" id="IPR004264">
    <property type="entry name" value="Transposase_23"/>
</dbReference>
<reference evidence="3" key="2">
    <citation type="submission" date="2020-06" db="EMBL/GenBank/DDBJ databases">
        <title>Helianthus annuus Genome sequencing and assembly Release 2.</title>
        <authorList>
            <person name="Gouzy J."/>
            <person name="Langlade N."/>
            <person name="Munos S."/>
        </authorList>
    </citation>
    <scope>NUCLEOTIDE SEQUENCE</scope>
    <source>
        <tissue evidence="3">Leaves</tissue>
    </source>
</reference>
<name>A0A9K3IZ17_HELAN</name>
<dbReference type="Pfam" id="PF03004">
    <property type="entry name" value="Transposase_24"/>
    <property type="match status" value="1"/>
</dbReference>
<feature type="compositionally biased region" description="Basic and acidic residues" evidence="1">
    <location>
        <begin position="161"/>
        <end position="172"/>
    </location>
</feature>
<protein>
    <submittedName>
        <fullName evidence="3">Transposase, Ptta/En/Spm, plant, transposase, Tnp1/En/Spm</fullName>
    </submittedName>
</protein>
<dbReference type="OrthoDB" id="1913335at2759"/>
<dbReference type="PANTHER" id="PTHR33144">
    <property type="entry name" value="OS10G0409366 PROTEIN-RELATED"/>
    <property type="match status" value="1"/>
</dbReference>
<dbReference type="PANTHER" id="PTHR33144:SF56">
    <property type="entry name" value="TRANSPOSASE, PTTA_EN_SPM, PLANT-RELATED"/>
    <property type="match status" value="1"/>
</dbReference>
<dbReference type="Pfam" id="PF03017">
    <property type="entry name" value="Transposase_23"/>
    <property type="match status" value="1"/>
</dbReference>
<evidence type="ECO:0000256" key="1">
    <source>
        <dbReference type="SAM" id="MobiDB-lite"/>
    </source>
</evidence>
<feature type="domain" description="Transposase Tnp1/En/Spm-like" evidence="2">
    <location>
        <begin position="576"/>
        <end position="640"/>
    </location>
</feature>
<sequence>MEDKSMQGQSSKRQMNPYEKSRMSRVQENQKKLQALGLKNIANSLTSLVESDKTKKKKKKSMDTSEKDIDVEYMPGSDVDVEQDYQEAATKISKKKQRRTYIAPQSLKRYTNLAQKRFIAPTVSRVLTSESHMQKGQVVDTRGRSIVAKRKLLAVDNDDDHGERDMRFHDINEEQDDVESDDIEDIDMNEDYEEQDSFKDDGDKDTEDLEKVNDLENQNDEVLVEEEREVPENEDEHEVSQQEIEAVRNVRKRVRGPTRMPKVWAQEKGDRIPILVNAHGQPINDKSSQLTHFMGTLSRSGKYCPIYKPWNKVKAAKKEALVALLKTKFDIPEVAKGWILQSFGRKVKNWRARIKELYHDPSLSLKEQISSRPKQVQKKQWKKLVKYWNKEKSKLVSEKNKANRAKKKMFQVTGKKSYARVREELKASKGQDPSRLEMFRACFSKDGTTKNLEASNAIAQMQQLSSNLPEGSIDKPGPDDVFSKVMGNDRNGDAVMYGLGVRAADVWGVIPSRSACHRENIQLKSQCEELTSIVVQLRAQVSEMEGSRGGSSVQPLASQHFPNVTNGHQRLRVGDEVFLKSILNSTEIVARGRIQSLDPNDLVGGTEIGPEWCEVNVQVPIKKDENLVRPYGLFSTIQDCIGASIAWPYPFISVVHED</sequence>
<dbReference type="Proteomes" id="UP000215914">
    <property type="component" value="Unassembled WGS sequence"/>
</dbReference>
<feature type="compositionally biased region" description="Polar residues" evidence="1">
    <location>
        <begin position="1"/>
        <end position="14"/>
    </location>
</feature>
<proteinExistence type="predicted"/>
<gene>
    <name evidence="3" type="ORF">HanXRQr2_Chr05g0208461</name>
</gene>
<feature type="region of interest" description="Disordered" evidence="1">
    <location>
        <begin position="157"/>
        <end position="217"/>
    </location>
</feature>
<keyword evidence="4" id="KW-1185">Reference proteome</keyword>
<dbReference type="AlphaFoldDB" id="A0A9K3IZ17"/>
<feature type="compositionally biased region" description="Acidic residues" evidence="1">
    <location>
        <begin position="173"/>
        <end position="195"/>
    </location>
</feature>
<reference evidence="3" key="1">
    <citation type="journal article" date="2017" name="Nature">
        <title>The sunflower genome provides insights into oil metabolism, flowering and Asterid evolution.</title>
        <authorList>
            <person name="Badouin H."/>
            <person name="Gouzy J."/>
            <person name="Grassa C.J."/>
            <person name="Murat F."/>
            <person name="Staton S.E."/>
            <person name="Cottret L."/>
            <person name="Lelandais-Briere C."/>
            <person name="Owens G.L."/>
            <person name="Carrere S."/>
            <person name="Mayjonade B."/>
            <person name="Legrand L."/>
            <person name="Gill N."/>
            <person name="Kane N.C."/>
            <person name="Bowers J.E."/>
            <person name="Hubner S."/>
            <person name="Bellec A."/>
            <person name="Berard A."/>
            <person name="Berges H."/>
            <person name="Blanchet N."/>
            <person name="Boniface M.C."/>
            <person name="Brunel D."/>
            <person name="Catrice O."/>
            <person name="Chaidir N."/>
            <person name="Claudel C."/>
            <person name="Donnadieu C."/>
            <person name="Faraut T."/>
            <person name="Fievet G."/>
            <person name="Helmstetter N."/>
            <person name="King M."/>
            <person name="Knapp S.J."/>
            <person name="Lai Z."/>
            <person name="Le Paslier M.C."/>
            <person name="Lippi Y."/>
            <person name="Lorenzon L."/>
            <person name="Mandel J.R."/>
            <person name="Marage G."/>
            <person name="Marchand G."/>
            <person name="Marquand E."/>
            <person name="Bret-Mestries E."/>
            <person name="Morien E."/>
            <person name="Nambeesan S."/>
            <person name="Nguyen T."/>
            <person name="Pegot-Espagnet P."/>
            <person name="Pouilly N."/>
            <person name="Raftis F."/>
            <person name="Sallet E."/>
            <person name="Schiex T."/>
            <person name="Thomas J."/>
            <person name="Vandecasteele C."/>
            <person name="Vares D."/>
            <person name="Vear F."/>
            <person name="Vautrin S."/>
            <person name="Crespi M."/>
            <person name="Mangin B."/>
            <person name="Burke J.M."/>
            <person name="Salse J."/>
            <person name="Munos S."/>
            <person name="Vincourt P."/>
            <person name="Rieseberg L.H."/>
            <person name="Langlade N.B."/>
        </authorList>
    </citation>
    <scope>NUCLEOTIDE SEQUENCE</scope>
    <source>
        <tissue evidence="3">Leaves</tissue>
    </source>
</reference>